<dbReference type="EMBL" id="UINC01198380">
    <property type="protein sequence ID" value="SVE16312.1"/>
    <property type="molecule type" value="Genomic_DNA"/>
</dbReference>
<protein>
    <submittedName>
        <fullName evidence="1">Uncharacterized protein</fullName>
    </submittedName>
</protein>
<evidence type="ECO:0000313" key="1">
    <source>
        <dbReference type="EMBL" id="SVE16312.1"/>
    </source>
</evidence>
<dbReference type="AlphaFoldDB" id="A0A383B8K9"/>
<gene>
    <name evidence="1" type="ORF">METZ01_LOCUS469166</name>
</gene>
<proteinExistence type="predicted"/>
<organism evidence="1">
    <name type="scientific">marine metagenome</name>
    <dbReference type="NCBI Taxonomy" id="408172"/>
    <lineage>
        <taxon>unclassified sequences</taxon>
        <taxon>metagenomes</taxon>
        <taxon>ecological metagenomes</taxon>
    </lineage>
</organism>
<accession>A0A383B8K9</accession>
<reference evidence="1" key="1">
    <citation type="submission" date="2018-05" db="EMBL/GenBank/DDBJ databases">
        <authorList>
            <person name="Lanie J.A."/>
            <person name="Ng W.-L."/>
            <person name="Kazmierczak K.M."/>
            <person name="Andrzejewski T.M."/>
            <person name="Davidsen T.M."/>
            <person name="Wayne K.J."/>
            <person name="Tettelin H."/>
            <person name="Glass J.I."/>
            <person name="Rusch D."/>
            <person name="Podicherti R."/>
            <person name="Tsui H.-C.T."/>
            <person name="Winkler M.E."/>
        </authorList>
    </citation>
    <scope>NUCLEOTIDE SEQUENCE</scope>
</reference>
<sequence>LPYQECGVLLQNWLKSNLQKADQIHSILDRDQTLHLPIPVLVLN</sequence>
<feature type="non-terminal residue" evidence="1">
    <location>
        <position position="1"/>
    </location>
</feature>
<name>A0A383B8K9_9ZZZZ</name>